<evidence type="ECO:0000313" key="3">
    <source>
        <dbReference type="Proteomes" id="UP001153737"/>
    </source>
</evidence>
<sequence length="859" mass="98269">MNESIQIECNYKGGEGRCGKRYLRNPIRTELAKELKINSALVTRCGRADELMEEGDVEPPHLYSLNILHKAKQELISSEHVHKDPLMALCLLKVGSLQGSIHNIGMDPFHVHFWSAHQLHVYRSTMKSGHVTLSIDATGGIIRKILKPNGDMSHNIFLYNTVASTEHSHYPLFHMLSESHNTNAIAYWIGEWCRMNIPIPKEIVCDSSKALLTAIVRAFTGFLTVEDYANALIHLKLPCYVRLDVAHFIKMYVNFLKGIKSKAVKSLYLSCIGQMILCEDVDTAAKLLLSILTIARCKTNGQKMTTGQETECTTHKKMLKQYLDPKYDEHDYYPEMNVEDSIFNCNDYHNEWSKWAIDIDIRAREIAATEDGDDENAHYFPELADRLVSDMKWLPLWSSIYRHKFGFGRHPATSAPAEIEFNLVKNHVFKLFPKPVRADVFVETYMKYLSGKIKIVDASTRSLENKSTSKENQQGLENHQHQSRHQLKDNMHILKDITNKVEVDFDTESNQETQCEAISVLQEIEDWGGLASEAIKNKSRYLRRNPQTYDNIILSSENERLTKIPILKNGNNPYLQAVKFKEKEYSFTNTCAFDSLVQIFLVGVCDDLHLREIFMGLKDNMKFAELILYIANKGTTQHAYRMRAEILRNLFDTTTNQSLMQNDKYHIVNCESNIVTLVCNIFGGLPSIQESTSCDKGCPPKIKNLRIVSIDPLCMTTSKLNNALSEFSSHEPRPCSRMEGCSGTEHTKVIKTGKIIFMEPIDFGMESPSIVIEKIGKELDNPCINIQPNQTNFKFLGLVNYKQPPMNTRKSYDAGMGHYTAITLRNKNYYFEFNDLADKPKKIMSTFKSHPHLLVYHQK</sequence>
<protein>
    <submittedName>
        <fullName evidence="2">Uncharacterized protein</fullName>
    </submittedName>
</protein>
<dbReference type="AlphaFoldDB" id="A0A9N9SIX4"/>
<evidence type="ECO:0000256" key="1">
    <source>
        <dbReference type="SAM" id="MobiDB-lite"/>
    </source>
</evidence>
<dbReference type="EMBL" id="OU896708">
    <property type="protein sequence ID" value="CAG9818787.1"/>
    <property type="molecule type" value="Genomic_DNA"/>
</dbReference>
<evidence type="ECO:0000313" key="2">
    <source>
        <dbReference type="EMBL" id="CAG9818787.1"/>
    </source>
</evidence>
<name>A0A9N9SIX4_PHACE</name>
<organism evidence="2 3">
    <name type="scientific">Phaedon cochleariae</name>
    <name type="common">Mustard beetle</name>
    <dbReference type="NCBI Taxonomy" id="80249"/>
    <lineage>
        <taxon>Eukaryota</taxon>
        <taxon>Metazoa</taxon>
        <taxon>Ecdysozoa</taxon>
        <taxon>Arthropoda</taxon>
        <taxon>Hexapoda</taxon>
        <taxon>Insecta</taxon>
        <taxon>Pterygota</taxon>
        <taxon>Neoptera</taxon>
        <taxon>Endopterygota</taxon>
        <taxon>Coleoptera</taxon>
        <taxon>Polyphaga</taxon>
        <taxon>Cucujiformia</taxon>
        <taxon>Chrysomeloidea</taxon>
        <taxon>Chrysomelidae</taxon>
        <taxon>Chrysomelinae</taxon>
        <taxon>Chrysomelini</taxon>
        <taxon>Phaedon</taxon>
    </lineage>
</organism>
<reference evidence="2" key="2">
    <citation type="submission" date="2022-10" db="EMBL/GenBank/DDBJ databases">
        <authorList>
            <consortium name="ENA_rothamsted_submissions"/>
            <consortium name="culmorum"/>
            <person name="King R."/>
        </authorList>
    </citation>
    <scope>NUCLEOTIDE SEQUENCE</scope>
</reference>
<dbReference type="OrthoDB" id="7699963at2759"/>
<gene>
    <name evidence="2" type="ORF">PHAECO_LOCUS6914</name>
</gene>
<reference evidence="2" key="1">
    <citation type="submission" date="2022-01" db="EMBL/GenBank/DDBJ databases">
        <authorList>
            <person name="King R."/>
        </authorList>
    </citation>
    <scope>NUCLEOTIDE SEQUENCE</scope>
</reference>
<keyword evidence="3" id="KW-1185">Reference proteome</keyword>
<feature type="region of interest" description="Disordered" evidence="1">
    <location>
        <begin position="461"/>
        <end position="485"/>
    </location>
</feature>
<dbReference type="Proteomes" id="UP001153737">
    <property type="component" value="Chromosome 2"/>
</dbReference>
<proteinExistence type="predicted"/>
<accession>A0A9N9SIX4</accession>